<dbReference type="InterPro" id="IPR003661">
    <property type="entry name" value="HisK_dim/P_dom"/>
</dbReference>
<keyword evidence="6" id="KW-0808">Transferase</keyword>
<feature type="domain" description="Response regulatory" evidence="17">
    <location>
        <begin position="471"/>
        <end position="607"/>
    </location>
</feature>
<dbReference type="Proteomes" id="UP000010471">
    <property type="component" value="Chromosome"/>
</dbReference>
<dbReference type="SUPFAM" id="SSF55874">
    <property type="entry name" value="ATPase domain of HSP90 chaperone/DNA topoisomerase II/histidine kinase"/>
    <property type="match status" value="1"/>
</dbReference>
<feature type="modified residue" description="4-aspartylphosphate" evidence="14">
    <location>
        <position position="520"/>
    </location>
</feature>
<sequence>MNKPIIICVDDEQTILDSLEIELQKTLGDEYLIETAAGSEEALELLEELLDEQYEVPLVISDYLMPYIRGDELLKRIHTLSPKTLKIMLTGQADLEAVGNAIKYAKLYRYIAKPWQFEDLKLTVQEAINSYLQEKKLNQQTVQLQHMNQELEQLNSSLEQKVVERTAALAKTEAELRQSEATMQEAKEAAERANRAKSQFLANMSHELRTPLNAILGFTQLLIRDSSLTIEQRESIEIINRSGEHLLELINDVLQMSKIEVGKVTLDQQSFDLYRLLDSLEAMFQLPAQKKGLQLIFDYAPGLPQHVQTDENKLRQVLINLLGNALKFTAFGSVTLRVSRKLKVEGSHELQVEKFNVESSTPPLNLQPVTLYFAVEDTGPGIEPEDLDLIFEAFIQTAIGRKSSEGTGLGLPISRKFVQLMGGDITVNSTLGKGTIFQFEVQVSLSSATEIPLLQPTRRVIGLEPGQPNYRILVVDDAPESRLLLVKLLAALGFEVQEAVNGQEALEQWNRFQPHLIWMDMRMPILDGYEATQQIKAREQERGKDGKSTQGREVIHPSAPIGKTVIIALTASAFEEERHLVVSVGCDDFVRKPFREEMIFDKMAQYLGVRYVYEELPAFGCTGQIAVSEGIEGSNLDSPFILQPASFQAMPQEWTDKLYEAVDSVDDEAIFRLIEQIPPDYSPLAQSIVSLIKGFRYDRLIDLMEAAGIRTVEDHH</sequence>
<dbReference type="Pfam" id="PF00072">
    <property type="entry name" value="Response_reg"/>
    <property type="match status" value="2"/>
</dbReference>
<keyword evidence="9" id="KW-0067">ATP-binding</keyword>
<keyword evidence="8 18" id="KW-0418">Kinase</keyword>
<dbReference type="InterPro" id="IPR005467">
    <property type="entry name" value="His_kinase_dom"/>
</dbReference>
<dbReference type="PRINTS" id="PR00344">
    <property type="entry name" value="BCTRLSENSOR"/>
</dbReference>
<dbReference type="SMART" id="SM00387">
    <property type="entry name" value="HATPase_c"/>
    <property type="match status" value="1"/>
</dbReference>
<evidence type="ECO:0000256" key="9">
    <source>
        <dbReference type="ARBA" id="ARBA00022840"/>
    </source>
</evidence>
<protein>
    <recommendedName>
        <fullName evidence="13">Circadian input-output histidine kinase CikA</fullName>
        <ecNumber evidence="4">2.7.13.3</ecNumber>
    </recommendedName>
</protein>
<comment type="subcellular location">
    <subcellularLocation>
        <location evidence="2">Membrane</location>
    </subcellularLocation>
</comment>
<dbReference type="SMART" id="SM00448">
    <property type="entry name" value="REC"/>
    <property type="match status" value="2"/>
</dbReference>
<dbReference type="InterPro" id="IPR036890">
    <property type="entry name" value="HATPase_C_sf"/>
</dbReference>
<dbReference type="OrthoDB" id="502671at2"/>
<dbReference type="EMBL" id="CP003630">
    <property type="protein sequence ID" value="AFZ19028.1"/>
    <property type="molecule type" value="Genomic_DNA"/>
</dbReference>
<keyword evidence="19" id="KW-1185">Reference proteome</keyword>
<dbReference type="CDD" id="cd00082">
    <property type="entry name" value="HisKA"/>
    <property type="match status" value="1"/>
</dbReference>
<evidence type="ECO:0000256" key="1">
    <source>
        <dbReference type="ARBA" id="ARBA00000085"/>
    </source>
</evidence>
<evidence type="ECO:0000256" key="6">
    <source>
        <dbReference type="ARBA" id="ARBA00022679"/>
    </source>
</evidence>
<dbReference type="HOGENOM" id="CLU_000445_114_15_3"/>
<dbReference type="PATRIC" id="fig|1173027.3.peg.3627"/>
<name>K9WFM9_9CYAN</name>
<dbReference type="PANTHER" id="PTHR45339:SF1">
    <property type="entry name" value="HYBRID SIGNAL TRANSDUCTION HISTIDINE KINASE J"/>
    <property type="match status" value="1"/>
</dbReference>
<dbReference type="KEGG" id="mic:Mic7113_3293"/>
<dbReference type="InterPro" id="IPR004358">
    <property type="entry name" value="Sig_transdc_His_kin-like_C"/>
</dbReference>
<evidence type="ECO:0000259" key="17">
    <source>
        <dbReference type="PROSITE" id="PS50110"/>
    </source>
</evidence>
<keyword evidence="15" id="KW-0175">Coiled coil</keyword>
<keyword evidence="7" id="KW-0547">Nucleotide-binding</keyword>
<gene>
    <name evidence="18" type="ORF">Mic7113_3293</name>
</gene>
<evidence type="ECO:0000256" key="11">
    <source>
        <dbReference type="ARBA" id="ARBA00023136"/>
    </source>
</evidence>
<evidence type="ECO:0000256" key="10">
    <source>
        <dbReference type="ARBA" id="ARBA00023012"/>
    </source>
</evidence>
<dbReference type="PANTHER" id="PTHR45339">
    <property type="entry name" value="HYBRID SIGNAL TRANSDUCTION HISTIDINE KINASE J"/>
    <property type="match status" value="1"/>
</dbReference>
<evidence type="ECO:0000256" key="8">
    <source>
        <dbReference type="ARBA" id="ARBA00022777"/>
    </source>
</evidence>
<dbReference type="InterPro" id="IPR001789">
    <property type="entry name" value="Sig_transdc_resp-reg_receiver"/>
</dbReference>
<feature type="modified residue" description="4-aspartylphosphate" evidence="14">
    <location>
        <position position="62"/>
    </location>
</feature>
<dbReference type="EC" id="2.7.13.3" evidence="4"/>
<keyword evidence="11" id="KW-0472">Membrane</keyword>
<dbReference type="SMART" id="SM00388">
    <property type="entry name" value="HisKA"/>
    <property type="match status" value="1"/>
</dbReference>
<accession>K9WFM9</accession>
<dbReference type="InterPro" id="IPR036097">
    <property type="entry name" value="HisK_dim/P_sf"/>
</dbReference>
<dbReference type="PROSITE" id="PS50110">
    <property type="entry name" value="RESPONSE_REGULATORY"/>
    <property type="match status" value="2"/>
</dbReference>
<organism evidence="18 19">
    <name type="scientific">Allocoleopsis franciscana PCC 7113</name>
    <dbReference type="NCBI Taxonomy" id="1173027"/>
    <lineage>
        <taxon>Bacteria</taxon>
        <taxon>Bacillati</taxon>
        <taxon>Cyanobacteriota</taxon>
        <taxon>Cyanophyceae</taxon>
        <taxon>Coleofasciculales</taxon>
        <taxon>Coleofasciculaceae</taxon>
        <taxon>Allocoleopsis</taxon>
        <taxon>Allocoleopsis franciscana</taxon>
    </lineage>
</organism>
<dbReference type="GO" id="GO:0016020">
    <property type="term" value="C:membrane"/>
    <property type="evidence" value="ECO:0007669"/>
    <property type="project" value="UniProtKB-SubCell"/>
</dbReference>
<evidence type="ECO:0000313" key="19">
    <source>
        <dbReference type="Proteomes" id="UP000010471"/>
    </source>
</evidence>
<evidence type="ECO:0000256" key="13">
    <source>
        <dbReference type="ARBA" id="ARBA00074306"/>
    </source>
</evidence>
<evidence type="ECO:0000256" key="2">
    <source>
        <dbReference type="ARBA" id="ARBA00004370"/>
    </source>
</evidence>
<evidence type="ECO:0000256" key="12">
    <source>
        <dbReference type="ARBA" id="ARBA00023306"/>
    </source>
</evidence>
<keyword evidence="10" id="KW-0902">Two-component regulatory system</keyword>
<keyword evidence="12" id="KW-0131">Cell cycle</keyword>
<dbReference type="GO" id="GO:0005524">
    <property type="term" value="F:ATP binding"/>
    <property type="evidence" value="ECO:0007669"/>
    <property type="project" value="UniProtKB-KW"/>
</dbReference>
<proteinExistence type="inferred from homology"/>
<dbReference type="SUPFAM" id="SSF52172">
    <property type="entry name" value="CheY-like"/>
    <property type="match status" value="2"/>
</dbReference>
<dbReference type="FunFam" id="1.10.287.130:FF:000038">
    <property type="entry name" value="Sensory transduction histidine kinase"/>
    <property type="match status" value="1"/>
</dbReference>
<evidence type="ECO:0000256" key="15">
    <source>
        <dbReference type="SAM" id="Coils"/>
    </source>
</evidence>
<evidence type="ECO:0000256" key="14">
    <source>
        <dbReference type="PROSITE-ProRule" id="PRU00169"/>
    </source>
</evidence>
<dbReference type="InterPro" id="IPR011006">
    <property type="entry name" value="CheY-like_superfamily"/>
</dbReference>
<reference evidence="18 19" key="1">
    <citation type="submission" date="2012-06" db="EMBL/GenBank/DDBJ databases">
        <title>Finished chromosome of genome of Microcoleus sp. PCC 7113.</title>
        <authorList>
            <consortium name="US DOE Joint Genome Institute"/>
            <person name="Gugger M."/>
            <person name="Coursin T."/>
            <person name="Rippka R."/>
            <person name="Tandeau De Marsac N."/>
            <person name="Huntemann M."/>
            <person name="Wei C.-L."/>
            <person name="Han J."/>
            <person name="Detter J.C."/>
            <person name="Han C."/>
            <person name="Tapia R."/>
            <person name="Chen A."/>
            <person name="Kyrpides N."/>
            <person name="Mavromatis K."/>
            <person name="Markowitz V."/>
            <person name="Szeto E."/>
            <person name="Ivanova N."/>
            <person name="Pagani I."/>
            <person name="Pati A."/>
            <person name="Goodwin L."/>
            <person name="Nordberg H.P."/>
            <person name="Cantor M.N."/>
            <person name="Hua S.X."/>
            <person name="Woyke T."/>
            <person name="Kerfeld C.A."/>
        </authorList>
    </citation>
    <scope>NUCLEOTIDE SEQUENCE [LARGE SCALE GENOMIC DNA]</scope>
    <source>
        <strain evidence="18 19">PCC 7113</strain>
    </source>
</reference>
<comment type="catalytic activity">
    <reaction evidence="1">
        <text>ATP + protein L-histidine = ADP + protein N-phospho-L-histidine.</text>
        <dbReference type="EC" id="2.7.13.3"/>
    </reaction>
</comment>
<evidence type="ECO:0000313" key="18">
    <source>
        <dbReference type="EMBL" id="AFZ19028.1"/>
    </source>
</evidence>
<dbReference type="eggNOG" id="COG3437">
    <property type="taxonomic scope" value="Bacteria"/>
</dbReference>
<dbReference type="GO" id="GO:0000155">
    <property type="term" value="F:phosphorelay sensor kinase activity"/>
    <property type="evidence" value="ECO:0007669"/>
    <property type="project" value="InterPro"/>
</dbReference>
<dbReference type="FunFam" id="3.30.565.10:FF:000010">
    <property type="entry name" value="Sensor histidine kinase RcsC"/>
    <property type="match status" value="1"/>
</dbReference>
<evidence type="ECO:0000256" key="4">
    <source>
        <dbReference type="ARBA" id="ARBA00012438"/>
    </source>
</evidence>
<dbReference type="CDD" id="cd17546">
    <property type="entry name" value="REC_hyHK_CKI1_RcsC-like"/>
    <property type="match status" value="1"/>
</dbReference>
<dbReference type="CDD" id="cd16922">
    <property type="entry name" value="HATPase_EvgS-ArcB-TorS-like"/>
    <property type="match status" value="1"/>
</dbReference>
<dbReference type="InterPro" id="IPR003594">
    <property type="entry name" value="HATPase_dom"/>
</dbReference>
<dbReference type="Gene3D" id="3.30.565.10">
    <property type="entry name" value="Histidine kinase-like ATPase, C-terminal domain"/>
    <property type="match status" value="1"/>
</dbReference>
<evidence type="ECO:0000259" key="16">
    <source>
        <dbReference type="PROSITE" id="PS50109"/>
    </source>
</evidence>
<feature type="coiled-coil region" evidence="15">
    <location>
        <begin position="134"/>
        <end position="203"/>
    </location>
</feature>
<evidence type="ECO:0000256" key="3">
    <source>
        <dbReference type="ARBA" id="ARBA00006402"/>
    </source>
</evidence>
<evidence type="ECO:0000256" key="7">
    <source>
        <dbReference type="ARBA" id="ARBA00022741"/>
    </source>
</evidence>
<dbReference type="Pfam" id="PF02518">
    <property type="entry name" value="HATPase_c"/>
    <property type="match status" value="1"/>
</dbReference>
<dbReference type="PROSITE" id="PS50109">
    <property type="entry name" value="HIS_KIN"/>
    <property type="match status" value="1"/>
</dbReference>
<dbReference type="RefSeq" id="WP_015183171.1">
    <property type="nucleotide sequence ID" value="NC_019738.1"/>
</dbReference>
<feature type="domain" description="Response regulatory" evidence="17">
    <location>
        <begin position="5"/>
        <end position="128"/>
    </location>
</feature>
<dbReference type="eggNOG" id="COG0642">
    <property type="taxonomic scope" value="Bacteria"/>
</dbReference>
<dbReference type="eggNOG" id="COG0784">
    <property type="taxonomic scope" value="Bacteria"/>
</dbReference>
<dbReference type="SUPFAM" id="SSF47384">
    <property type="entry name" value="Homodimeric domain of signal transducing histidine kinase"/>
    <property type="match status" value="1"/>
</dbReference>
<feature type="domain" description="Histidine kinase" evidence="16">
    <location>
        <begin position="203"/>
        <end position="445"/>
    </location>
</feature>
<dbReference type="STRING" id="1173027.Mic7113_3293"/>
<dbReference type="Gene3D" id="3.40.50.2300">
    <property type="match status" value="2"/>
</dbReference>
<dbReference type="AlphaFoldDB" id="K9WFM9"/>
<evidence type="ECO:0000256" key="5">
    <source>
        <dbReference type="ARBA" id="ARBA00022553"/>
    </source>
</evidence>
<dbReference type="Gene3D" id="1.10.287.130">
    <property type="match status" value="1"/>
</dbReference>
<keyword evidence="5 14" id="KW-0597">Phosphoprotein</keyword>
<dbReference type="Pfam" id="PF00512">
    <property type="entry name" value="HisKA"/>
    <property type="match status" value="1"/>
</dbReference>
<comment type="similarity">
    <text evidence="3">In the N-terminal section; belongs to the phytochrome family.</text>
</comment>